<name>A0A1W1WUT7_9BACT</name>
<feature type="domain" description="HEPN" evidence="1">
    <location>
        <begin position="11"/>
        <end position="114"/>
    </location>
</feature>
<dbReference type="OrthoDB" id="9810875at2"/>
<protein>
    <submittedName>
        <fullName evidence="2">HEPN domain-containing protein</fullName>
    </submittedName>
</protein>
<keyword evidence="3" id="KW-1185">Reference proteome</keyword>
<dbReference type="SUPFAM" id="SSF81593">
    <property type="entry name" value="Nucleotidyltransferase substrate binding subunit/domain"/>
    <property type="match status" value="1"/>
</dbReference>
<dbReference type="SMART" id="SM00748">
    <property type="entry name" value="HEPN"/>
    <property type="match status" value="1"/>
</dbReference>
<evidence type="ECO:0000259" key="1">
    <source>
        <dbReference type="PROSITE" id="PS50910"/>
    </source>
</evidence>
<accession>A0A1W1WUT7</accession>
<dbReference type="EMBL" id="FWWZ01000001">
    <property type="protein sequence ID" value="SMC09493.1"/>
    <property type="molecule type" value="Genomic_DNA"/>
</dbReference>
<dbReference type="Gene3D" id="1.20.120.330">
    <property type="entry name" value="Nucleotidyltransferases domain 2"/>
    <property type="match status" value="1"/>
</dbReference>
<dbReference type="Proteomes" id="UP000192602">
    <property type="component" value="Unassembled WGS sequence"/>
</dbReference>
<evidence type="ECO:0000313" key="3">
    <source>
        <dbReference type="Proteomes" id="UP000192602"/>
    </source>
</evidence>
<evidence type="ECO:0000313" key="2">
    <source>
        <dbReference type="EMBL" id="SMC09493.1"/>
    </source>
</evidence>
<dbReference type="STRING" id="1069081.SAMN05660197_1304"/>
<gene>
    <name evidence="2" type="ORF">SAMN05660197_1304</name>
</gene>
<dbReference type="Pfam" id="PF05168">
    <property type="entry name" value="HEPN"/>
    <property type="match status" value="1"/>
</dbReference>
<sequence length="114" mass="13165">MASQIAKEWLKAVYLDIQAIEYLLGNEHLTPIASFHAQQAIEKSFKALIEYKRQNIPKKHNLFALYSLIENDIKIEDEKTMFKINELYMDARYPGDLGLLPDGKPSLEDAKRVL</sequence>
<proteinExistence type="predicted"/>
<reference evidence="3" key="1">
    <citation type="submission" date="2017-04" db="EMBL/GenBank/DDBJ databases">
        <authorList>
            <person name="Varghese N."/>
            <person name="Submissions S."/>
        </authorList>
    </citation>
    <scope>NUCLEOTIDE SEQUENCE [LARGE SCALE GENOMIC DNA]</scope>
    <source>
        <strain evidence="3">DSM 16512</strain>
    </source>
</reference>
<dbReference type="AlphaFoldDB" id="A0A1W1WUT7"/>
<dbReference type="InterPro" id="IPR007842">
    <property type="entry name" value="HEPN_dom"/>
</dbReference>
<dbReference type="PROSITE" id="PS50910">
    <property type="entry name" value="HEPN"/>
    <property type="match status" value="1"/>
</dbReference>
<organism evidence="2 3">
    <name type="scientific">Nitratiruptor tergarcus DSM 16512</name>
    <dbReference type="NCBI Taxonomy" id="1069081"/>
    <lineage>
        <taxon>Bacteria</taxon>
        <taxon>Pseudomonadati</taxon>
        <taxon>Campylobacterota</taxon>
        <taxon>Epsilonproteobacteria</taxon>
        <taxon>Nautiliales</taxon>
        <taxon>Nitratiruptoraceae</taxon>
        <taxon>Nitratiruptor</taxon>
    </lineage>
</organism>
<dbReference type="RefSeq" id="WP_084275720.1">
    <property type="nucleotide sequence ID" value="NZ_AP026671.1"/>
</dbReference>